<reference evidence="2" key="1">
    <citation type="submission" date="2021-01" db="EMBL/GenBank/DDBJ databases">
        <authorList>
            <person name="Corre E."/>
            <person name="Pelletier E."/>
            <person name="Niang G."/>
            <person name="Scheremetjew M."/>
            <person name="Finn R."/>
            <person name="Kale V."/>
            <person name="Holt S."/>
            <person name="Cochrane G."/>
            <person name="Meng A."/>
            <person name="Brown T."/>
            <person name="Cohen L."/>
        </authorList>
    </citation>
    <scope>NUCLEOTIDE SEQUENCE</scope>
    <source>
        <strain evidence="2">NIES-381</strain>
    </source>
</reference>
<accession>A0A7S1HYT1</accession>
<feature type="compositionally biased region" description="Basic residues" evidence="1">
    <location>
        <begin position="111"/>
        <end position="126"/>
    </location>
</feature>
<sequence>MPPHPILITVPPQDGVSMGECRALSSAFTFHWDSRVTQHDEFIPNVHWHSLSELCLLVVNMHKGVISTAACDSVTAWQPDSLLCRISTVSAEGNPHSPNLDPTSPDSHPNSRWKGRGLLTQHKKPAHVPPPKAQCRPPGECWPVTAPPRKTRRRDLVQAIGQASP</sequence>
<feature type="region of interest" description="Disordered" evidence="1">
    <location>
        <begin position="91"/>
        <end position="165"/>
    </location>
</feature>
<evidence type="ECO:0000313" key="2">
    <source>
        <dbReference type="EMBL" id="CAD8995664.1"/>
    </source>
</evidence>
<feature type="compositionally biased region" description="Polar residues" evidence="1">
    <location>
        <begin position="91"/>
        <end position="110"/>
    </location>
</feature>
<gene>
    <name evidence="2" type="ORF">EGYM00392_LOCUS6721</name>
</gene>
<organism evidence="2">
    <name type="scientific">Eutreptiella gymnastica</name>
    <dbReference type="NCBI Taxonomy" id="73025"/>
    <lineage>
        <taxon>Eukaryota</taxon>
        <taxon>Discoba</taxon>
        <taxon>Euglenozoa</taxon>
        <taxon>Euglenida</taxon>
        <taxon>Spirocuta</taxon>
        <taxon>Euglenophyceae</taxon>
        <taxon>Eutreptiales</taxon>
        <taxon>Eutreptiaceae</taxon>
        <taxon>Eutreptiella</taxon>
    </lineage>
</organism>
<protein>
    <submittedName>
        <fullName evidence="2">Uncharacterized protein</fullName>
    </submittedName>
</protein>
<name>A0A7S1HYT1_9EUGL</name>
<evidence type="ECO:0000256" key="1">
    <source>
        <dbReference type="SAM" id="MobiDB-lite"/>
    </source>
</evidence>
<dbReference type="EMBL" id="HBGA01017330">
    <property type="protein sequence ID" value="CAD8995664.1"/>
    <property type="molecule type" value="Transcribed_RNA"/>
</dbReference>
<proteinExistence type="predicted"/>
<dbReference type="AlphaFoldDB" id="A0A7S1HYT1"/>